<feature type="transmembrane region" description="Helical" evidence="10">
    <location>
        <begin position="139"/>
        <end position="157"/>
    </location>
</feature>
<evidence type="ECO:0000313" key="12">
    <source>
        <dbReference type="Proteomes" id="UP001141552"/>
    </source>
</evidence>
<proteinExistence type="inferred from homology"/>
<keyword evidence="7" id="KW-0769">Symport</keyword>
<dbReference type="InterPro" id="IPR036259">
    <property type="entry name" value="MFS_trans_sf"/>
</dbReference>
<feature type="non-terminal residue" evidence="11">
    <location>
        <position position="388"/>
    </location>
</feature>
<dbReference type="Gene3D" id="1.20.1250.20">
    <property type="entry name" value="MFS general substrate transporter like domains"/>
    <property type="match status" value="1"/>
</dbReference>
<feature type="transmembrane region" description="Helical" evidence="10">
    <location>
        <begin position="315"/>
        <end position="336"/>
    </location>
</feature>
<evidence type="ECO:0000256" key="7">
    <source>
        <dbReference type="ARBA" id="ARBA00022847"/>
    </source>
</evidence>
<feature type="transmembrane region" description="Helical" evidence="10">
    <location>
        <begin position="348"/>
        <end position="369"/>
    </location>
</feature>
<dbReference type="GO" id="GO:0005886">
    <property type="term" value="C:plasma membrane"/>
    <property type="evidence" value="ECO:0007669"/>
    <property type="project" value="TreeGrafter"/>
</dbReference>
<dbReference type="PANTHER" id="PTHR19432">
    <property type="entry name" value="SUGAR TRANSPORTER"/>
    <property type="match status" value="1"/>
</dbReference>
<evidence type="ECO:0000256" key="10">
    <source>
        <dbReference type="SAM" id="Phobius"/>
    </source>
</evidence>
<evidence type="ECO:0000313" key="11">
    <source>
        <dbReference type="EMBL" id="KAJ4849433.1"/>
    </source>
</evidence>
<keyword evidence="6 10" id="KW-0812">Transmembrane</keyword>
<comment type="pathway">
    <text evidence="2">Glycan biosynthesis; sucrose metabolism.</text>
</comment>
<dbReference type="SUPFAM" id="SSF103473">
    <property type="entry name" value="MFS general substrate transporter"/>
    <property type="match status" value="1"/>
</dbReference>
<keyword evidence="4" id="KW-0813">Transport</keyword>
<accession>A0A9Q0JPL1</accession>
<keyword evidence="12" id="KW-1185">Reference proteome</keyword>
<dbReference type="EMBL" id="JAKUCV010000610">
    <property type="protein sequence ID" value="KAJ4849433.1"/>
    <property type="molecule type" value="Genomic_DNA"/>
</dbReference>
<evidence type="ECO:0000256" key="9">
    <source>
        <dbReference type="ARBA" id="ARBA00023136"/>
    </source>
</evidence>
<evidence type="ECO:0000256" key="1">
    <source>
        <dbReference type="ARBA" id="ARBA00004141"/>
    </source>
</evidence>
<feature type="transmembrane region" description="Helical" evidence="10">
    <location>
        <begin position="65"/>
        <end position="88"/>
    </location>
</feature>
<dbReference type="PANTHER" id="PTHR19432:SF70">
    <property type="entry name" value="SUCROSE TRANSPORT PROTEIN SUC1-RELATED"/>
    <property type="match status" value="1"/>
</dbReference>
<reference evidence="11" key="1">
    <citation type="submission" date="2022-02" db="EMBL/GenBank/DDBJ databases">
        <authorList>
            <person name="Henning P.M."/>
            <person name="McCubbin A.G."/>
            <person name="Shore J.S."/>
        </authorList>
    </citation>
    <scope>NUCLEOTIDE SEQUENCE</scope>
    <source>
        <strain evidence="11">F60SS</strain>
        <tissue evidence="11">Leaves</tissue>
    </source>
</reference>
<protein>
    <recommendedName>
        <fullName evidence="13">Sucrose transporter</fullName>
    </recommendedName>
</protein>
<organism evidence="11 12">
    <name type="scientific">Turnera subulata</name>
    <dbReference type="NCBI Taxonomy" id="218843"/>
    <lineage>
        <taxon>Eukaryota</taxon>
        <taxon>Viridiplantae</taxon>
        <taxon>Streptophyta</taxon>
        <taxon>Embryophyta</taxon>
        <taxon>Tracheophyta</taxon>
        <taxon>Spermatophyta</taxon>
        <taxon>Magnoliopsida</taxon>
        <taxon>eudicotyledons</taxon>
        <taxon>Gunneridae</taxon>
        <taxon>Pentapetalae</taxon>
        <taxon>rosids</taxon>
        <taxon>fabids</taxon>
        <taxon>Malpighiales</taxon>
        <taxon>Passifloraceae</taxon>
        <taxon>Turnera</taxon>
    </lineage>
</organism>
<dbReference type="GO" id="GO:0005773">
    <property type="term" value="C:vacuole"/>
    <property type="evidence" value="ECO:0007669"/>
    <property type="project" value="TreeGrafter"/>
</dbReference>
<gene>
    <name evidence="11" type="ORF">Tsubulata_007284</name>
</gene>
<dbReference type="OrthoDB" id="28755at2759"/>
<feature type="transmembrane region" description="Helical" evidence="10">
    <location>
        <begin position="268"/>
        <end position="286"/>
    </location>
</feature>
<dbReference type="AlphaFoldDB" id="A0A9Q0JPL1"/>
<evidence type="ECO:0000256" key="2">
    <source>
        <dbReference type="ARBA" id="ARBA00004914"/>
    </source>
</evidence>
<evidence type="ECO:0000256" key="5">
    <source>
        <dbReference type="ARBA" id="ARBA00022597"/>
    </source>
</evidence>
<dbReference type="GO" id="GO:0008506">
    <property type="term" value="F:sucrose:proton symporter activity"/>
    <property type="evidence" value="ECO:0007669"/>
    <property type="project" value="TreeGrafter"/>
</dbReference>
<keyword evidence="9 10" id="KW-0472">Membrane</keyword>
<keyword evidence="8 10" id="KW-1133">Transmembrane helix</keyword>
<reference evidence="11" key="2">
    <citation type="journal article" date="2023" name="Plants (Basel)">
        <title>Annotation of the Turnera subulata (Passifloraceae) Draft Genome Reveals the S-Locus Evolved after the Divergence of Turneroideae from Passifloroideae in a Stepwise Manner.</title>
        <authorList>
            <person name="Henning P.M."/>
            <person name="Roalson E.H."/>
            <person name="Mir W."/>
            <person name="McCubbin A.G."/>
            <person name="Shore J.S."/>
        </authorList>
    </citation>
    <scope>NUCLEOTIDE SEQUENCE</scope>
    <source>
        <strain evidence="11">F60SS</strain>
    </source>
</reference>
<evidence type="ECO:0008006" key="13">
    <source>
        <dbReference type="Google" id="ProtNLM"/>
    </source>
</evidence>
<evidence type="ECO:0000256" key="8">
    <source>
        <dbReference type="ARBA" id="ARBA00022989"/>
    </source>
</evidence>
<feature type="transmembrane region" description="Helical" evidence="10">
    <location>
        <begin position="100"/>
        <end position="119"/>
    </location>
</feature>
<feature type="transmembrane region" description="Helical" evidence="10">
    <location>
        <begin position="32"/>
        <end position="53"/>
    </location>
</feature>
<comment type="subcellular location">
    <subcellularLocation>
        <location evidence="1">Membrane</location>
        <topology evidence="1">Multi-pass membrane protein</topology>
    </subcellularLocation>
</comment>
<evidence type="ECO:0000256" key="6">
    <source>
        <dbReference type="ARBA" id="ARBA00022692"/>
    </source>
</evidence>
<dbReference type="Proteomes" id="UP001141552">
    <property type="component" value="Unassembled WGS sequence"/>
</dbReference>
<sequence>LIIRTILATMENLEERNMQDQTQPPRNSTIKLVLVASIAAGVQFGWALQLSLLTPYVQLLGVPHAWAAFIWLCGPLSGMIVQPVVCYHSDRCTSRFGRRSPFIASGATFVIIAIILIGFAADIGHSAGDLLTQTPKSRAVAVFVAGFWVLDVANNTIQGPCRALLADICGSDHKRTRLANALFSFFMGVGNILGYSAGIAWFPFLLYDTDWMAREVYGGNPSGNGEEKDMYDRGVRTGALGLMILSVVLMLMSLSVEGVSRIIGVKKLWGAVNFILAICLAMTVLVTKKAEFSRWYATVSGGETHLLPPPNNVKAGALTIFAGLGIPQAMLVSVVSGPLDEALGGGNLPAFVMGAIAAIVSGLLALTLLPSPPSDVVVTLDSAAAAPH</sequence>
<dbReference type="Pfam" id="PF13347">
    <property type="entry name" value="MFS_2"/>
    <property type="match status" value="1"/>
</dbReference>
<evidence type="ECO:0000256" key="3">
    <source>
        <dbReference type="ARBA" id="ARBA00007134"/>
    </source>
</evidence>
<comment type="similarity">
    <text evidence="3">Belongs to the glycoside-pentoside-hexuronide (GPH) cation symporter transporter (TC 2.A.2.4) family.</text>
</comment>
<comment type="caution">
    <text evidence="11">The sequence shown here is derived from an EMBL/GenBank/DDBJ whole genome shotgun (WGS) entry which is preliminary data.</text>
</comment>
<feature type="transmembrane region" description="Helical" evidence="10">
    <location>
        <begin position="238"/>
        <end position="256"/>
    </location>
</feature>
<feature type="transmembrane region" description="Helical" evidence="10">
    <location>
        <begin position="178"/>
        <end position="202"/>
    </location>
</feature>
<evidence type="ECO:0000256" key="4">
    <source>
        <dbReference type="ARBA" id="ARBA00022448"/>
    </source>
</evidence>
<keyword evidence="5" id="KW-0762">Sugar transport</keyword>
<name>A0A9Q0JPL1_9ROSI</name>